<gene>
    <name evidence="1" type="ORF">POPTR_001G345300v4</name>
</gene>
<sequence>METEGLETVHTSLGGNAVVPEGGSFLEPPSIAKVPGEEIFRKQIDQVPCLVEKNEKRAQEDEGFDTTEEGETKLIAEKEKQFDDVTGTILQMDKIEGPCVNIEEEEKIVKHVEAMEVGEADVEGKPKSIEKEIGGPEKYEEGEMKIEESVELETSNEVSSFEPGLSQGKEALSQTADAIVNSLDNPETVKEVCQEKEIKDSGTGDGTINEQRIGEERKEGEKSGSCSSFLDDKVTDVVKAIEKTENEKEGTTCDTMGGGTYIVEAGIDIQNEKETTPGTGEGMQDKRNTEDIATVAHKTQETEEMYSQQVDKPDVCMVSESESEEIVNKSPQREGQILILEKTAEVDSSEGENIKDGMNPEQKPDGLFVKHEENKQSMHQDLAMAEESTAEKRDMETPTVTAAENNTSDAVPITITTAQDHSVIEDDKIMDVVANIVPEHSKEEMSKYEDKIKETFALQDEAVNEKIENSLALISGEIDTATSSECSEAIASAKEETPIKIPGESFEDKKEEKPIDADAVVDSGLPIEKSLLPTVFNEKIEDAGLELQYKNSSELHISHSLEQETIPVQDEKQPKLSDFEPQEQDHEENGPSKDLEKHAEDASEACESMQNINLENPSAEGAITTEVNSKANEMAVEKEEKIHELESEEKLAIDDAGTNLEEEMQKKEKAHDEQAYQMATSKFFKFPNLLSLKLKQKSLNITMISNHKIHINEEDKRKSLLGNDGPQTSIAGDRIEEVTSDEVCSREFVDKKVERSVQAAGFQEAETPSKNGVGENYEMSSIVNEEVIDEPKITDIGEVIDEEKIKYDATHLSSELVFDEKLVESSQDNETEAEMSKGDGVEEQMMKDDNAKVILQESIQEASVNDFQNDLKNAEKSSREMSEVSEAEEKDETNNNDESPDSTLQTSLLKEQESLQTEYLTAEAEEKDEDGSSIRKDEDEDNDDGLKEVKECSEKGTLKGEEDVEQISPMNEPGENPESSASMISAETEEVALNKTTQKTEEEMDEGVEGVKKEGETGKEDGEKQVIDENDAKSIPVESVKDVPVSKLLNDENNAEEFKREISEESVAAGTNKSITDATYQNDGTTPNAALETSTAKETLEDEDDVEQISPMNEPGENPESSASMISAETEEVALNKTTQKTEEEMDEGVEGVKKEGETGKEDGEEQVIDENDAKSIPVESVKDVPVSKLLNDENNAEEFKREIYEESVAAGTNESITDATYQNDGTTPNAALETSTGKETLKDEDDVEQISSMNEPGENPESSASMISAETEEVALNKTTQKTEEEMDEGVEGVKKEGETGKEDGEEQVIDENDAKSIPVESVKDVPVSKLLNDENNAEEFKREISEESVAAGTNKSITDATYQNDGTTPNAALETSTAKETLEDEDDVEQISPMNEPGENPESSASMISAETEEVALNKTTQKTKEEMDEGVEGVKKEGETGKEDGEEQVIDENDAKSIPIESIKEVPVSKLLNDENNAEEFKREISEESMAVRTNESITDATYQNDETPNAALETSTVKQVEIVQGEGKDTIPAEASPEEEEEHDRARGFKRVGDNSSEIKLEEDLEKSDEETSKKADAVAHETNQHIEFPNSTLETSPVEEQASVQRDNLTPEETSPGEKKYEDGSSNKKDEDKEKNTGLAEETRNAGETLKAEESLEQILQNNKLIENPKQSINMICAETEADAFSKMVDNHEEEIVEIPRGNAEAELLKEENIEVHVVEESNINSLSQESAEESSIKDFQNAAKNSEKSTEEMLESQIAGGDETNTNDEDCNSSLTISVDKIDESFEGEDKNITTAEASTHDEKEEHGSLDRADDGNDSNRDLTVTNQDSAREALKVQEDFEKELQRIEPGDPEESSTVMAAETEAGNLSDKIDDITSQEEVVTIQNIEETVEKEKKEEHGSLEKAGEGNDSNPDLTVTNLDSAREASKVQEDSEQELQRIEPGEPEESSTVMAAETEAGTLSDKIDDVTSQEEVVTVQNIEETVEEKREERGPLDRADDGNDSNPDLTVTNLDSAREASKVQEDSEQELQRIEPGEPEESSTVMAAETEAGTLSDKIDDVTSQEEVFTIQNIEETVEKEKKEEPGPLDRADEGNDSNPDLTVTNLDSAREASKVQEDSEQELQRIEPGEPEESSTVMAAETEAGTLSDKIDDVTSQEEVVTVPNIEETVEKEKKEEHGSLDRAGEGNDSNPDLTVTNLDSAREASKVQEDSEQELQRIEPGEPEESSTVMAAETEAGTLSDKIDDVTSQEEVVTVQNIEETVEKEKKEERGPLDTAGEGNDSNPDLTVTNLDSAREASKVQEDSEQELQRIEPGEPEESSTIMAAETEAGTLSDKIDDVTSQEEVVTIPNIEETVEKEKKEEHGSLDRAGEGNDSNPDLTVTNLDSAREALKVQEDSEQELQRIEPGEPEESSTVMAAETEAGTLSDKIDDVTSQEEVVTVQNIEETVEKEKKEERGPLDKAGEGNDSNPDLTVINLDSAREASKVQEDSEQELQRIEPGEPEELSTVMAAETEAGTLSDKIDDIPSQEEVVTIQNIEETIEKEKKEGSEDIDVTKVKKAVIEEDLKLVAEASDANKSVENDAEEENIISGGKEVETVEKTFGLDSIQKLEVEEKRENKEEETMNEDIKEVCGDTKLASLSVDTEKHVTTEEHTNTDISPQTTGETTAEEKEKTVKEMEESVITVDEDAEKKFPEEESAINDQSRIIYKGDESGMLVEQEVHEIIQTAEEYGDIGKQGSVIKDSYEVPLSSTNEENPLHKETEDESDKVKPNEEVKDSKSEFTEPFEARGSVDRQEFETLRGKQGPNSDIYLVKASEGVSEKESNKSPVEISYLESESKGEILEEVQPDVNDSSSALTTGITRETSFKEAEPEDKRQIESFEPAPQEKGPMTESTERTTLESVDIDAKPEDSNFIENEDQGIPATSEVEELENEMHEETPITGSEDYKEETTNETSLGNVLDDKQVECSTMLPKEPELMTNEGNKATDENSTTYENIETPQTPQEIEIMLKEDMPINARDASKSVDPRIESIKEEVGSYQFDNLNEHHELDNEKQGGIDISKSSEVRDLANQGEICKLMSLEDEYSSIVGDEALKCIEATSAERKEAILEEDYSTKKYEDSLPDNVEANKAAFELEEGTNNQEQAIGTKDYGLLAEENFEVSESGKKLEGVSESETGDQSSQKIPETDPGKVENITEIQNKSLKSVEQSSLESQEVREETGEKTEPRFETEGDVKETQNTDETVKDVLLTKEVHEKVDKAGSETLKCTEKDVNDTLELCAKSTEDERVHEVKESSLIAEECHEATESNEQTAIMSSDFQETPTMEEMSLAKAINDEDNEMPAVLSTTKPAEGSDEMIKIIKEEDSCCDKIKATTMVEIAKTSLEEAQLDEKPVQVSNITSNDSVSLEIEAEACQQEKIKDNVGLELPSNLASPILIDDHENIMREQVAKENTDADDVQENERASDVVYESKDNGIEELITSKIKEENEKSSEIVESLGVEAAANEIAIGQNPPEVISKEEQGISATTERREENMKDVELLEDDLRKTEEVPLQKDDCRERDISQLELQSNKEIQNQSPKEVLEDECGTPDETKEEIKEGPKLVSMTDSQGFEALKEDESTSGQTVPEEKLEEQNQTPAAALLSKEKDCGTEMIIENIEECVEVEIPTDPQNDSPKKITEDTCLHKEETNELEVSGFGVELNTGMQKDSLNEVQVEESKSPDDASKLQTPEYETSKEAFESMSEAHGHKGFTASEETEIEEKHLEVAITDLAVEGNRSEKIIDPAEIIHDEVIEEGTFERTTNLKTELSKEAFKSISEVHGHEALAESEDTEIKEKNPEVTVTDMAAEENRSERMIDATEIIHDKLKSEEIMEEKEGSKNGDHVTLGEETTKVCQEEYELKAEESLGDKETQKDIQNEELYKEVEKADGIEKQMDTERIIERLHLAAAENETMKESFLDEAGSELHLENQICETAFGNDGRTEAANVKEEEKDVEISQKEVPTDLVEANEATRDIHEEEETSKTTTEHIEEHVKEVEIEVDEHPSAPKTTVNTCSQKEETKEQEVCGSGVECSTDMQKNGSNEFDEEEGRTPDEDSTLQPQGYENKIKDKEYLPESNKMTEITETGAFEKTSDLRAETGEEAFKSVSEVHEHEVLAESEHAEIKKEKHTEVAVTDLVAGENQNKKTIDATDVVHDELTNEELTKQDKQQFKEEKEDTKNCNPINLGEETTKESRQIYDLKAEKSQEDNMENEIQNEEVSNESGEYLHPTAVENETINESFPDEALVENAKDMGTNLQVENHSDEKSSGYDRTEATTITNEEFGTEISEKESLQAPAEANETTQDIHQGERDSDSTSEKPIPIEAEPQETTERKKDAPQVLLQEPIVEATQGAGVGESESGKATGIVDAQGFEHKAERSIDEENIRGNDESMSAKTSLFDMMQSSTRERQVGGDLTEETRVEGEKAKSDEEKEEEEEEEEEGEEHKKTDSGSDAPVMVEASRDIVEVKVASKKHYNILSGVGSKVKNSISKVKKAITGKSSHPKQHSPK</sequence>
<proteinExistence type="predicted"/>
<keyword evidence="2" id="KW-1185">Reference proteome</keyword>
<dbReference type="Proteomes" id="UP000006729">
    <property type="component" value="Chromosome 1"/>
</dbReference>
<comment type="caution">
    <text evidence="1">The sequence shown here is derived from an EMBL/GenBank/DDBJ whole genome shotgun (WGS) entry which is preliminary data.</text>
</comment>
<evidence type="ECO:0000313" key="1">
    <source>
        <dbReference type="EMBL" id="KAI9402907.1"/>
    </source>
</evidence>
<dbReference type="EMBL" id="CM009290">
    <property type="protein sequence ID" value="KAI9402907.1"/>
    <property type="molecule type" value="Genomic_DNA"/>
</dbReference>
<accession>A0ACC0TMT6</accession>
<reference evidence="1 2" key="1">
    <citation type="journal article" date="2006" name="Science">
        <title>The genome of black cottonwood, Populus trichocarpa (Torr. &amp; Gray).</title>
        <authorList>
            <person name="Tuskan G.A."/>
            <person name="Difazio S."/>
            <person name="Jansson S."/>
            <person name="Bohlmann J."/>
            <person name="Grigoriev I."/>
            <person name="Hellsten U."/>
            <person name="Putnam N."/>
            <person name="Ralph S."/>
            <person name="Rombauts S."/>
            <person name="Salamov A."/>
            <person name="Schein J."/>
            <person name="Sterck L."/>
            <person name="Aerts A."/>
            <person name="Bhalerao R.R."/>
            <person name="Bhalerao R.P."/>
            <person name="Blaudez D."/>
            <person name="Boerjan W."/>
            <person name="Brun A."/>
            <person name="Brunner A."/>
            <person name="Busov V."/>
            <person name="Campbell M."/>
            <person name="Carlson J."/>
            <person name="Chalot M."/>
            <person name="Chapman J."/>
            <person name="Chen G.L."/>
            <person name="Cooper D."/>
            <person name="Coutinho P.M."/>
            <person name="Couturier J."/>
            <person name="Covert S."/>
            <person name="Cronk Q."/>
            <person name="Cunningham R."/>
            <person name="Davis J."/>
            <person name="Degroeve S."/>
            <person name="Dejardin A."/>
            <person name="Depamphilis C."/>
            <person name="Detter J."/>
            <person name="Dirks B."/>
            <person name="Dubchak I."/>
            <person name="Duplessis S."/>
            <person name="Ehlting J."/>
            <person name="Ellis B."/>
            <person name="Gendler K."/>
            <person name="Goodstein D."/>
            <person name="Gribskov M."/>
            <person name="Grimwood J."/>
            <person name="Groover A."/>
            <person name="Gunter L."/>
            <person name="Hamberger B."/>
            <person name="Heinze B."/>
            <person name="Helariutta Y."/>
            <person name="Henrissat B."/>
            <person name="Holligan D."/>
            <person name="Holt R."/>
            <person name="Huang W."/>
            <person name="Islam-Faridi N."/>
            <person name="Jones S."/>
            <person name="Jones-Rhoades M."/>
            <person name="Jorgensen R."/>
            <person name="Joshi C."/>
            <person name="Kangasjarvi J."/>
            <person name="Karlsson J."/>
            <person name="Kelleher C."/>
            <person name="Kirkpatrick R."/>
            <person name="Kirst M."/>
            <person name="Kohler A."/>
            <person name="Kalluri U."/>
            <person name="Larimer F."/>
            <person name="Leebens-Mack J."/>
            <person name="Leple J.C."/>
            <person name="Locascio P."/>
            <person name="Lou Y."/>
            <person name="Lucas S."/>
            <person name="Martin F."/>
            <person name="Montanini B."/>
            <person name="Napoli C."/>
            <person name="Nelson D.R."/>
            <person name="Nelson C."/>
            <person name="Nieminen K."/>
            <person name="Nilsson O."/>
            <person name="Pereda V."/>
            <person name="Peter G."/>
            <person name="Philippe R."/>
            <person name="Pilate G."/>
            <person name="Poliakov A."/>
            <person name="Razumovskaya J."/>
            <person name="Richardson P."/>
            <person name="Rinaldi C."/>
            <person name="Ritland K."/>
            <person name="Rouze P."/>
            <person name="Ryaboy D."/>
            <person name="Schmutz J."/>
            <person name="Schrader J."/>
            <person name="Segerman B."/>
            <person name="Shin H."/>
            <person name="Siddiqui A."/>
            <person name="Sterky F."/>
            <person name="Terry A."/>
            <person name="Tsai C.J."/>
            <person name="Uberbacher E."/>
            <person name="Unneberg P."/>
            <person name="Vahala J."/>
            <person name="Wall K."/>
            <person name="Wessler S."/>
            <person name="Yang G."/>
            <person name="Yin T."/>
            <person name="Douglas C."/>
            <person name="Marra M."/>
            <person name="Sandberg G."/>
            <person name="Van de Peer Y."/>
            <person name="Rokhsar D."/>
        </authorList>
    </citation>
    <scope>NUCLEOTIDE SEQUENCE [LARGE SCALE GENOMIC DNA]</scope>
    <source>
        <strain evidence="2">cv. Nisqually</strain>
    </source>
</reference>
<evidence type="ECO:0000313" key="2">
    <source>
        <dbReference type="Proteomes" id="UP000006729"/>
    </source>
</evidence>
<name>A0ACC0TMT6_POPTR</name>
<protein>
    <submittedName>
        <fullName evidence="1">Uncharacterized protein</fullName>
    </submittedName>
</protein>
<organism evidence="1 2">
    <name type="scientific">Populus trichocarpa</name>
    <name type="common">Western balsam poplar</name>
    <name type="synonym">Populus balsamifera subsp. trichocarpa</name>
    <dbReference type="NCBI Taxonomy" id="3694"/>
    <lineage>
        <taxon>Eukaryota</taxon>
        <taxon>Viridiplantae</taxon>
        <taxon>Streptophyta</taxon>
        <taxon>Embryophyta</taxon>
        <taxon>Tracheophyta</taxon>
        <taxon>Spermatophyta</taxon>
        <taxon>Magnoliopsida</taxon>
        <taxon>eudicotyledons</taxon>
        <taxon>Gunneridae</taxon>
        <taxon>Pentapetalae</taxon>
        <taxon>rosids</taxon>
        <taxon>fabids</taxon>
        <taxon>Malpighiales</taxon>
        <taxon>Salicaceae</taxon>
        <taxon>Saliceae</taxon>
        <taxon>Populus</taxon>
    </lineage>
</organism>